<feature type="transmembrane region" description="Helical" evidence="1">
    <location>
        <begin position="60"/>
        <end position="84"/>
    </location>
</feature>
<feature type="transmembrane region" description="Helical" evidence="1">
    <location>
        <begin position="91"/>
        <end position="110"/>
    </location>
</feature>
<evidence type="ECO:0008006" key="4">
    <source>
        <dbReference type="Google" id="ProtNLM"/>
    </source>
</evidence>
<evidence type="ECO:0000256" key="1">
    <source>
        <dbReference type="SAM" id="Phobius"/>
    </source>
</evidence>
<organism evidence="2 3">
    <name type="scientific">Chryseobacterium ginsengisoli</name>
    <dbReference type="NCBI Taxonomy" id="363853"/>
    <lineage>
        <taxon>Bacteria</taxon>
        <taxon>Pseudomonadati</taxon>
        <taxon>Bacteroidota</taxon>
        <taxon>Flavobacteriia</taxon>
        <taxon>Flavobacteriales</taxon>
        <taxon>Weeksellaceae</taxon>
        <taxon>Chryseobacterium group</taxon>
        <taxon>Chryseobacterium</taxon>
    </lineage>
</organism>
<gene>
    <name evidence="2" type="ORF">GCM10023210_14540</name>
</gene>
<comment type="caution">
    <text evidence="2">The sequence shown here is derived from an EMBL/GenBank/DDBJ whole genome shotgun (WGS) entry which is preliminary data.</text>
</comment>
<evidence type="ECO:0000313" key="2">
    <source>
        <dbReference type="EMBL" id="GAA5089552.1"/>
    </source>
</evidence>
<keyword evidence="1" id="KW-1133">Transmembrane helix</keyword>
<sequence>MKLRLLFSSILSLSFGTIIYLLFRVSTLNVFSWIDILNIDFTNFYLRKFMISKIDMFPDWFVFSLPDGLWIFSYVNLILLIWNFKINFQSLIWILIVPSISIISEIGQGLKIIRGTFDFLDLLFYALGFILPLIFTRENLKFKYYEKN</sequence>
<name>A0ABP9M5H3_9FLAO</name>
<keyword evidence="1" id="KW-0472">Membrane</keyword>
<accession>A0ABP9M5H3</accession>
<proteinExistence type="predicted"/>
<keyword evidence="1" id="KW-0812">Transmembrane</keyword>
<reference evidence="3" key="1">
    <citation type="journal article" date="2019" name="Int. J. Syst. Evol. Microbiol.">
        <title>The Global Catalogue of Microorganisms (GCM) 10K type strain sequencing project: providing services to taxonomists for standard genome sequencing and annotation.</title>
        <authorList>
            <consortium name="The Broad Institute Genomics Platform"/>
            <consortium name="The Broad Institute Genome Sequencing Center for Infectious Disease"/>
            <person name="Wu L."/>
            <person name="Ma J."/>
        </authorList>
    </citation>
    <scope>NUCLEOTIDE SEQUENCE [LARGE SCALE GENOMIC DNA]</scope>
    <source>
        <strain evidence="3">JCM 18019</strain>
    </source>
</reference>
<protein>
    <recommendedName>
        <fullName evidence="4">DUF2809 domain-containing protein</fullName>
    </recommendedName>
</protein>
<evidence type="ECO:0000313" key="3">
    <source>
        <dbReference type="Proteomes" id="UP001500353"/>
    </source>
</evidence>
<feature type="transmembrane region" description="Helical" evidence="1">
    <location>
        <begin position="5"/>
        <end position="23"/>
    </location>
</feature>
<dbReference type="Proteomes" id="UP001500353">
    <property type="component" value="Unassembled WGS sequence"/>
</dbReference>
<feature type="transmembrane region" description="Helical" evidence="1">
    <location>
        <begin position="122"/>
        <end position="140"/>
    </location>
</feature>
<keyword evidence="3" id="KW-1185">Reference proteome</keyword>
<dbReference type="EMBL" id="BAABHX010000002">
    <property type="protein sequence ID" value="GAA5089552.1"/>
    <property type="molecule type" value="Genomic_DNA"/>
</dbReference>